<dbReference type="InterPro" id="IPR036431">
    <property type="entry name" value="ARID_dom_sf"/>
</dbReference>
<organism evidence="2 3">
    <name type="scientific">Hibiscus syriacus</name>
    <name type="common">Rose of Sharon</name>
    <dbReference type="NCBI Taxonomy" id="106335"/>
    <lineage>
        <taxon>Eukaryota</taxon>
        <taxon>Viridiplantae</taxon>
        <taxon>Streptophyta</taxon>
        <taxon>Embryophyta</taxon>
        <taxon>Tracheophyta</taxon>
        <taxon>Spermatophyta</taxon>
        <taxon>Magnoliopsida</taxon>
        <taxon>eudicotyledons</taxon>
        <taxon>Gunneridae</taxon>
        <taxon>Pentapetalae</taxon>
        <taxon>rosids</taxon>
        <taxon>malvids</taxon>
        <taxon>Malvales</taxon>
        <taxon>Malvaceae</taxon>
        <taxon>Malvoideae</taxon>
        <taxon>Hibiscus</taxon>
    </lineage>
</organism>
<reference evidence="2" key="1">
    <citation type="submission" date="2019-09" db="EMBL/GenBank/DDBJ databases">
        <title>Draft genome information of white flower Hibiscus syriacus.</title>
        <authorList>
            <person name="Kim Y.-M."/>
        </authorList>
    </citation>
    <scope>NUCLEOTIDE SEQUENCE [LARGE SCALE GENOMIC DNA]</scope>
    <source>
        <strain evidence="2">YM2019G1</strain>
    </source>
</reference>
<evidence type="ECO:0000313" key="2">
    <source>
        <dbReference type="EMBL" id="KAE8712882.1"/>
    </source>
</evidence>
<protein>
    <submittedName>
        <fullName evidence="2">RING/U-box superfamily protein</fullName>
    </submittedName>
</protein>
<dbReference type="Proteomes" id="UP000436088">
    <property type="component" value="Unassembled WGS sequence"/>
</dbReference>
<dbReference type="AlphaFoldDB" id="A0A6A3BCQ5"/>
<dbReference type="PANTHER" id="PTHR46410:SF18">
    <property type="entry name" value="AT-RICH INTERACTIVE DOMAIN-CONTAINING PROTEIN 2"/>
    <property type="match status" value="1"/>
</dbReference>
<accession>A0A6A3BCQ5</accession>
<evidence type="ECO:0000259" key="1">
    <source>
        <dbReference type="PROSITE" id="PS51011"/>
    </source>
</evidence>
<dbReference type="PANTHER" id="PTHR46410">
    <property type="entry name" value="AT-RICH INTERACTIVE DOMAIN-CONTAINING PROTEIN 2"/>
    <property type="match status" value="1"/>
</dbReference>
<dbReference type="SUPFAM" id="SSF46774">
    <property type="entry name" value="ARID-like"/>
    <property type="match status" value="1"/>
</dbReference>
<gene>
    <name evidence="2" type="ORF">F3Y22_tig00110223pilonHSYRG00314</name>
</gene>
<sequence>MGGPLDVDHVGNDLEQFGDNKDRLRCLFDLVLSGYLREVAWKTGGFESVSKEGLWAFVVKELGLGFQVSASVKLVYAKYLYELEKWLRRNLGDRKEDNACGGNFGFLTLEQENDFRGLCANGVGGGVVNIVALMEYRKHKFIGKDGKNGLGVSDANGRFRLQDGVGKVYGDDAEKECRKEFSTLKRKRKSLSEMLSWVMLVAKCHDDPSVREISEPSKWIDHDGDEFWIQAIRAREALRRKRDGHSVIEHSPLQKNQKKHPSMYEDDFLNHHFTEKLRCSERLSRSNSCSCSHCSSSSTLDSQLMCLHRTHSECDPKELSSIVIDLASLDTSMTVDTDFNHVTNLSKTQRI</sequence>
<keyword evidence="3" id="KW-1185">Reference proteome</keyword>
<feature type="domain" description="ARID" evidence="1">
    <location>
        <begin position="1"/>
        <end position="88"/>
    </location>
</feature>
<name>A0A6A3BCQ5_HIBSY</name>
<dbReference type="EMBL" id="VEPZ02000885">
    <property type="protein sequence ID" value="KAE8712882.1"/>
    <property type="molecule type" value="Genomic_DNA"/>
</dbReference>
<proteinExistence type="predicted"/>
<dbReference type="InterPro" id="IPR001606">
    <property type="entry name" value="ARID_dom"/>
</dbReference>
<evidence type="ECO:0000313" key="3">
    <source>
        <dbReference type="Proteomes" id="UP000436088"/>
    </source>
</evidence>
<dbReference type="Gene3D" id="1.10.150.60">
    <property type="entry name" value="ARID DNA-binding domain"/>
    <property type="match status" value="1"/>
</dbReference>
<dbReference type="PROSITE" id="PS51011">
    <property type="entry name" value="ARID"/>
    <property type="match status" value="1"/>
</dbReference>
<comment type="caution">
    <text evidence="2">The sequence shown here is derived from an EMBL/GenBank/DDBJ whole genome shotgun (WGS) entry which is preliminary data.</text>
</comment>
<dbReference type="GO" id="GO:0003677">
    <property type="term" value="F:DNA binding"/>
    <property type="evidence" value="ECO:0007669"/>
    <property type="project" value="InterPro"/>
</dbReference>